<dbReference type="AlphaFoldDB" id="A0A6C0JIX6"/>
<dbReference type="EMBL" id="MN740417">
    <property type="protein sequence ID" value="QHU05632.1"/>
    <property type="molecule type" value="Genomic_DNA"/>
</dbReference>
<organism evidence="1">
    <name type="scientific">viral metagenome</name>
    <dbReference type="NCBI Taxonomy" id="1070528"/>
    <lineage>
        <taxon>unclassified sequences</taxon>
        <taxon>metagenomes</taxon>
        <taxon>organismal metagenomes</taxon>
    </lineage>
</organism>
<proteinExistence type="predicted"/>
<name>A0A6C0JIX6_9ZZZZ</name>
<accession>A0A6C0JIX6</accession>
<reference evidence="1" key="1">
    <citation type="journal article" date="2020" name="Nature">
        <title>Giant virus diversity and host interactions through global metagenomics.</title>
        <authorList>
            <person name="Schulz F."/>
            <person name="Roux S."/>
            <person name="Paez-Espino D."/>
            <person name="Jungbluth S."/>
            <person name="Walsh D.A."/>
            <person name="Denef V.J."/>
            <person name="McMahon K.D."/>
            <person name="Konstantinidis K.T."/>
            <person name="Eloe-Fadrosh E.A."/>
            <person name="Kyrpides N.C."/>
            <person name="Woyke T."/>
        </authorList>
    </citation>
    <scope>NUCLEOTIDE SEQUENCE</scope>
    <source>
        <strain evidence="1">GVMAG-M-3300027736-24</strain>
    </source>
</reference>
<protein>
    <submittedName>
        <fullName evidence="1">Uncharacterized protein</fullName>
    </submittedName>
</protein>
<sequence length="48" mass="5852">MTQKEEEDMYSQAYINDIYYIITNIITYTDELTRRQYESIMNYLGEIA</sequence>
<evidence type="ECO:0000313" key="1">
    <source>
        <dbReference type="EMBL" id="QHU05632.1"/>
    </source>
</evidence>